<dbReference type="Proteomes" id="UP000184485">
    <property type="component" value="Unassembled WGS sequence"/>
</dbReference>
<dbReference type="STRING" id="1122133.SAMN02745157_3980"/>
<dbReference type="AlphaFoldDB" id="A0A1M5IT95"/>
<sequence length="131" mass="12188">MKTGTIAIAAAMTLSAMAAGAAVAAAGRGGGGAAAGPLACSIGQSRSGGQILLEPSVRAARATDGSYSLRVSGGGGGNASAIRQGGDFSLAAGETVRLGSLSLSGDAATYAVTLDITAGAASTRCTAVIGG</sequence>
<evidence type="ECO:0000313" key="4">
    <source>
        <dbReference type="Proteomes" id="UP000184485"/>
    </source>
</evidence>
<protein>
    <recommendedName>
        <fullName evidence="2">CsgH-like domain-containing protein</fullName>
    </recommendedName>
</protein>
<feature type="chain" id="PRO_5013042042" description="CsgH-like domain-containing protein" evidence="1">
    <location>
        <begin position="19"/>
        <end position="131"/>
    </location>
</feature>
<dbReference type="OrthoDB" id="8367544at2"/>
<dbReference type="RefSeq" id="WP_073056339.1">
    <property type="nucleotide sequence ID" value="NZ_FQUP01000004.1"/>
</dbReference>
<evidence type="ECO:0000256" key="1">
    <source>
        <dbReference type="SAM" id="SignalP"/>
    </source>
</evidence>
<keyword evidence="1" id="KW-0732">Signal</keyword>
<keyword evidence="4" id="KW-1185">Reference proteome</keyword>
<feature type="domain" description="CsgH-like" evidence="2">
    <location>
        <begin position="38"/>
        <end position="125"/>
    </location>
</feature>
<proteinExistence type="predicted"/>
<dbReference type="InterPro" id="IPR053722">
    <property type="entry name" value="Curli_assembly_CsgC/AgfC"/>
</dbReference>
<dbReference type="InterPro" id="IPR047726">
    <property type="entry name" value="CsgH_dom"/>
</dbReference>
<dbReference type="InterPro" id="IPR048632">
    <property type="entry name" value="CsgH-like"/>
</dbReference>
<name>A0A1M5IT95_9HYPH</name>
<organism evidence="3 4">
    <name type="scientific">Kaistia soli DSM 19436</name>
    <dbReference type="NCBI Taxonomy" id="1122133"/>
    <lineage>
        <taxon>Bacteria</taxon>
        <taxon>Pseudomonadati</taxon>
        <taxon>Pseudomonadota</taxon>
        <taxon>Alphaproteobacteria</taxon>
        <taxon>Hyphomicrobiales</taxon>
        <taxon>Kaistiaceae</taxon>
        <taxon>Kaistia</taxon>
    </lineage>
</organism>
<dbReference type="Gene3D" id="2.60.40.2420">
    <property type="match status" value="1"/>
</dbReference>
<dbReference type="NCBIfam" id="NF041112">
    <property type="entry name" value="chap_CsgH_alph"/>
    <property type="match status" value="1"/>
</dbReference>
<dbReference type="EMBL" id="FQUP01000004">
    <property type="protein sequence ID" value="SHG30993.1"/>
    <property type="molecule type" value="Genomic_DNA"/>
</dbReference>
<gene>
    <name evidence="3" type="ORF">SAMN02745157_3980</name>
</gene>
<evidence type="ECO:0000313" key="3">
    <source>
        <dbReference type="EMBL" id="SHG30993.1"/>
    </source>
</evidence>
<feature type="signal peptide" evidence="1">
    <location>
        <begin position="1"/>
        <end position="18"/>
    </location>
</feature>
<dbReference type="Pfam" id="PF21112">
    <property type="entry name" value="CsgH"/>
    <property type="match status" value="1"/>
</dbReference>
<accession>A0A1M5IT95</accession>
<evidence type="ECO:0000259" key="2">
    <source>
        <dbReference type="Pfam" id="PF21112"/>
    </source>
</evidence>
<reference evidence="3 4" key="1">
    <citation type="submission" date="2016-11" db="EMBL/GenBank/DDBJ databases">
        <authorList>
            <person name="Jaros S."/>
            <person name="Januszkiewicz K."/>
            <person name="Wedrychowicz H."/>
        </authorList>
    </citation>
    <scope>NUCLEOTIDE SEQUENCE [LARGE SCALE GENOMIC DNA]</scope>
    <source>
        <strain evidence="3 4">DSM 19436</strain>
    </source>
</reference>